<dbReference type="Pfam" id="PF00704">
    <property type="entry name" value="Glyco_hydro_18"/>
    <property type="match status" value="1"/>
</dbReference>
<dbReference type="RefSeq" id="XP_064770880.1">
    <property type="nucleotide sequence ID" value="XM_064914405.1"/>
</dbReference>
<evidence type="ECO:0000256" key="5">
    <source>
        <dbReference type="ARBA" id="ARBA00023277"/>
    </source>
</evidence>
<reference evidence="12 13" key="1">
    <citation type="submission" date="2024-03" db="EMBL/GenBank/DDBJ databases">
        <title>Genome-scale model development and genomic sequencing of the oleaginous clade Lipomyces.</title>
        <authorList>
            <consortium name="Lawrence Berkeley National Laboratory"/>
            <person name="Czajka J.J."/>
            <person name="Han Y."/>
            <person name="Kim J."/>
            <person name="Mondo S.J."/>
            <person name="Hofstad B.A."/>
            <person name="Robles A."/>
            <person name="Haridas S."/>
            <person name="Riley R."/>
            <person name="LaButti K."/>
            <person name="Pangilinan J."/>
            <person name="Andreopoulos W."/>
            <person name="Lipzen A."/>
            <person name="Yan J."/>
            <person name="Wang M."/>
            <person name="Ng V."/>
            <person name="Grigoriev I.V."/>
            <person name="Spatafora J.W."/>
            <person name="Magnuson J.K."/>
            <person name="Baker S.E."/>
            <person name="Pomraning K.R."/>
        </authorList>
    </citation>
    <scope>NUCLEOTIDE SEQUENCE [LARGE SCALE GENOMIC DNA]</scope>
    <source>
        <strain evidence="12 13">Phaff 52-87</strain>
    </source>
</reference>
<evidence type="ECO:0000256" key="2">
    <source>
        <dbReference type="ARBA" id="ARBA00012729"/>
    </source>
</evidence>
<dbReference type="PROSITE" id="PS51910">
    <property type="entry name" value="GH18_2"/>
    <property type="match status" value="1"/>
</dbReference>
<dbReference type="PANTHER" id="PTHR11177:SF228">
    <property type="entry name" value="CHITINASE"/>
    <property type="match status" value="1"/>
</dbReference>
<dbReference type="Proteomes" id="UP001498771">
    <property type="component" value="Unassembled WGS sequence"/>
</dbReference>
<protein>
    <recommendedName>
        <fullName evidence="2">chitinase</fullName>
        <ecNumber evidence="2">3.2.1.14</ecNumber>
    </recommendedName>
</protein>
<name>A0ABR1FDB4_9ASCO</name>
<keyword evidence="7" id="KW-0624">Polysaccharide degradation</keyword>
<dbReference type="PANTHER" id="PTHR11177">
    <property type="entry name" value="CHITINASE"/>
    <property type="match status" value="1"/>
</dbReference>
<dbReference type="EC" id="3.2.1.14" evidence="2"/>
<evidence type="ECO:0000256" key="10">
    <source>
        <dbReference type="SAM" id="MobiDB-lite"/>
    </source>
</evidence>
<dbReference type="SUPFAM" id="SSF51445">
    <property type="entry name" value="(Trans)glycosidases"/>
    <property type="match status" value="1"/>
</dbReference>
<organism evidence="12 13">
    <name type="scientific">Myxozyma melibiosi</name>
    <dbReference type="NCBI Taxonomy" id="54550"/>
    <lineage>
        <taxon>Eukaryota</taxon>
        <taxon>Fungi</taxon>
        <taxon>Dikarya</taxon>
        <taxon>Ascomycota</taxon>
        <taxon>Saccharomycotina</taxon>
        <taxon>Lipomycetes</taxon>
        <taxon>Lipomycetales</taxon>
        <taxon>Lipomycetaceae</taxon>
        <taxon>Myxozyma</taxon>
    </lineage>
</organism>
<dbReference type="InterPro" id="IPR017853">
    <property type="entry name" value="GH"/>
</dbReference>
<feature type="domain" description="GH18" evidence="11">
    <location>
        <begin position="74"/>
        <end position="422"/>
    </location>
</feature>
<dbReference type="InterPro" id="IPR001579">
    <property type="entry name" value="Glyco_hydro_18_chit_AS"/>
</dbReference>
<keyword evidence="3 8" id="KW-0378">Hydrolase</keyword>
<keyword evidence="6 8" id="KW-0326">Glycosidase</keyword>
<evidence type="ECO:0000256" key="4">
    <source>
        <dbReference type="ARBA" id="ARBA00023024"/>
    </source>
</evidence>
<dbReference type="GO" id="GO:0016787">
    <property type="term" value="F:hydrolase activity"/>
    <property type="evidence" value="ECO:0007669"/>
    <property type="project" value="UniProtKB-KW"/>
</dbReference>
<gene>
    <name evidence="12" type="ORF">BZA70DRAFT_293159</name>
</gene>
<feature type="compositionally biased region" description="Polar residues" evidence="10">
    <location>
        <begin position="24"/>
        <end position="60"/>
    </location>
</feature>
<evidence type="ECO:0000256" key="1">
    <source>
        <dbReference type="ARBA" id="ARBA00000822"/>
    </source>
</evidence>
<feature type="region of interest" description="Disordered" evidence="10">
    <location>
        <begin position="1"/>
        <end position="62"/>
    </location>
</feature>
<dbReference type="InterPro" id="IPR029070">
    <property type="entry name" value="Chitinase_insertion_sf"/>
</dbReference>
<comment type="catalytic activity">
    <reaction evidence="1">
        <text>Random endo-hydrolysis of N-acetyl-beta-D-glucosaminide (1-&gt;4)-beta-linkages in chitin and chitodextrins.</text>
        <dbReference type="EC" id="3.2.1.14"/>
    </reaction>
</comment>
<dbReference type="GeneID" id="90039917"/>
<evidence type="ECO:0000313" key="12">
    <source>
        <dbReference type="EMBL" id="KAK7207847.1"/>
    </source>
</evidence>
<dbReference type="InterPro" id="IPR011583">
    <property type="entry name" value="Chitinase_II/V-like_cat"/>
</dbReference>
<evidence type="ECO:0000256" key="6">
    <source>
        <dbReference type="ARBA" id="ARBA00023295"/>
    </source>
</evidence>
<evidence type="ECO:0000256" key="8">
    <source>
        <dbReference type="RuleBase" id="RU000489"/>
    </source>
</evidence>
<accession>A0ABR1FDB4</accession>
<comment type="similarity">
    <text evidence="9">Belongs to the glycosyl hydrolase 18 family.</text>
</comment>
<comment type="caution">
    <text evidence="12">The sequence shown here is derived from an EMBL/GenBank/DDBJ whole genome shotgun (WGS) entry which is preliminary data.</text>
</comment>
<dbReference type="SMART" id="SM00636">
    <property type="entry name" value="Glyco_18"/>
    <property type="match status" value="1"/>
</dbReference>
<keyword evidence="13" id="KW-1185">Reference proteome</keyword>
<evidence type="ECO:0000256" key="3">
    <source>
        <dbReference type="ARBA" id="ARBA00022801"/>
    </source>
</evidence>
<keyword evidence="5" id="KW-0119">Carbohydrate metabolism</keyword>
<evidence type="ECO:0000313" key="13">
    <source>
        <dbReference type="Proteomes" id="UP001498771"/>
    </source>
</evidence>
<proteinExistence type="inferred from homology"/>
<evidence type="ECO:0000256" key="9">
    <source>
        <dbReference type="RuleBase" id="RU004453"/>
    </source>
</evidence>
<dbReference type="InterPro" id="IPR050314">
    <property type="entry name" value="Glycosyl_Hydrlase_18"/>
</dbReference>
<keyword evidence="4" id="KW-0146">Chitin degradation</keyword>
<evidence type="ECO:0000256" key="7">
    <source>
        <dbReference type="ARBA" id="ARBA00023326"/>
    </source>
</evidence>
<dbReference type="Gene3D" id="3.20.20.80">
    <property type="entry name" value="Glycosidases"/>
    <property type="match status" value="1"/>
</dbReference>
<dbReference type="Gene3D" id="3.10.50.10">
    <property type="match status" value="1"/>
</dbReference>
<evidence type="ECO:0000259" key="11">
    <source>
        <dbReference type="PROSITE" id="PS51910"/>
    </source>
</evidence>
<sequence length="423" mass="46050">MWVPFISTPKRSPAASRLGKRKISSSSLQSLDTTPSGTLDLQSATVSSHASPPKTLSSTLPNPPEVAPLNFTSYTNAVFYPDWACNLASPRTAIPFENVTHVYYTFIGLNKDGSVFLTEPAAENASSSSRLTAKTCIAQIVSEREERNQDVKLLMSVGGGAGSGNFSTVVSSSKTREKFASSLKTLIDDYSFDGVDVDWESPISATEGYYFLRMIRLLRTYFTPDDYLLTATYNGASWALSEIDITSAVSVVDQFNLMTYDFYGPWNATSGYHSRLFSPVADTDSASNSMSLCLADQNIDSRKLIMGVPLYAQGFPNVTGPDQTWAKSRMPDDGIQVNYNELGLDPFDSDIVFNSTQVAAGYYNKTANIWYSFDNYESVRQKASHVKSNSLGGIFYWQSAGDMAASTGGSLVSLSALYLGATT</sequence>
<dbReference type="InterPro" id="IPR001223">
    <property type="entry name" value="Glyco_hydro18_cat"/>
</dbReference>
<dbReference type="EMBL" id="JBBJBU010000001">
    <property type="protein sequence ID" value="KAK7207847.1"/>
    <property type="molecule type" value="Genomic_DNA"/>
</dbReference>
<dbReference type="PROSITE" id="PS01095">
    <property type="entry name" value="GH18_1"/>
    <property type="match status" value="1"/>
</dbReference>